<dbReference type="EMBL" id="CAUYUJ010002242">
    <property type="protein sequence ID" value="CAK0799905.1"/>
    <property type="molecule type" value="Genomic_DNA"/>
</dbReference>
<sequence>DLDYAVAYFDLAECFEYVTHVKAKAWGAGPRWGFNRITLIMVLRIYPAVRVIALEDCCAQGGRWARCIVAGNRFAPFCLQTVILVELDG</sequence>
<evidence type="ECO:0000313" key="1">
    <source>
        <dbReference type="EMBL" id="CAK0799905.1"/>
    </source>
</evidence>
<organism evidence="1 2">
    <name type="scientific">Prorocentrum cordatum</name>
    <dbReference type="NCBI Taxonomy" id="2364126"/>
    <lineage>
        <taxon>Eukaryota</taxon>
        <taxon>Sar</taxon>
        <taxon>Alveolata</taxon>
        <taxon>Dinophyceae</taxon>
        <taxon>Prorocentrales</taxon>
        <taxon>Prorocentraceae</taxon>
        <taxon>Prorocentrum</taxon>
    </lineage>
</organism>
<feature type="non-terminal residue" evidence="1">
    <location>
        <position position="1"/>
    </location>
</feature>
<feature type="non-terminal residue" evidence="1">
    <location>
        <position position="89"/>
    </location>
</feature>
<name>A0ABN9Q2J9_9DINO</name>
<evidence type="ECO:0000313" key="2">
    <source>
        <dbReference type="Proteomes" id="UP001189429"/>
    </source>
</evidence>
<proteinExistence type="predicted"/>
<reference evidence="1" key="1">
    <citation type="submission" date="2023-10" db="EMBL/GenBank/DDBJ databases">
        <authorList>
            <person name="Chen Y."/>
            <person name="Shah S."/>
            <person name="Dougan E. K."/>
            <person name="Thang M."/>
            <person name="Chan C."/>
        </authorList>
    </citation>
    <scope>NUCLEOTIDE SEQUENCE [LARGE SCALE GENOMIC DNA]</scope>
</reference>
<comment type="caution">
    <text evidence="1">The sequence shown here is derived from an EMBL/GenBank/DDBJ whole genome shotgun (WGS) entry which is preliminary data.</text>
</comment>
<gene>
    <name evidence="1" type="ORF">PCOR1329_LOCUS8221</name>
</gene>
<accession>A0ABN9Q2J9</accession>
<dbReference type="Proteomes" id="UP001189429">
    <property type="component" value="Unassembled WGS sequence"/>
</dbReference>
<keyword evidence="2" id="KW-1185">Reference proteome</keyword>
<protein>
    <submittedName>
        <fullName evidence="1">Uncharacterized protein</fullName>
    </submittedName>
</protein>